<sequence>MALCAPDEPEPETEQALTLGDIRSAFARLPLPASQLVIQPPDGLTLVNFDTNFYTPSTAPLTRRVVLLGRAITIEATPSEYHWDFDDGELLATSEPGAPYPDLTVTHNYTRTGSYRPSLDTVYSGRYRVGDGPWQTIPGTVTIEGTAQQLEAIEAQPKLVGYD</sequence>
<reference evidence="3" key="1">
    <citation type="journal article" date="2019" name="Int. J. Syst. Evol. Microbiol.">
        <title>The Global Catalogue of Microorganisms (GCM) 10K type strain sequencing project: providing services to taxonomists for standard genome sequencing and annotation.</title>
        <authorList>
            <consortium name="The Broad Institute Genomics Platform"/>
            <consortium name="The Broad Institute Genome Sequencing Center for Infectious Disease"/>
            <person name="Wu L."/>
            <person name="Ma J."/>
        </authorList>
    </citation>
    <scope>NUCLEOTIDE SEQUENCE [LARGE SCALE GENOMIC DNA]</scope>
    <source>
        <strain evidence="3">YIM 94188</strain>
    </source>
</reference>
<proteinExistence type="predicted"/>
<name>A0ABW0ZFP5_9ACTN</name>
<accession>A0ABW0ZFP5</accession>
<dbReference type="Proteomes" id="UP001596072">
    <property type="component" value="Unassembled WGS sequence"/>
</dbReference>
<dbReference type="PROSITE" id="PS50093">
    <property type="entry name" value="PKD"/>
    <property type="match status" value="1"/>
</dbReference>
<feature type="domain" description="PKD" evidence="1">
    <location>
        <begin position="77"/>
        <end position="119"/>
    </location>
</feature>
<evidence type="ECO:0000259" key="1">
    <source>
        <dbReference type="PROSITE" id="PS50093"/>
    </source>
</evidence>
<evidence type="ECO:0000313" key="2">
    <source>
        <dbReference type="EMBL" id="MFC5729073.1"/>
    </source>
</evidence>
<evidence type="ECO:0000313" key="3">
    <source>
        <dbReference type="Proteomes" id="UP001596072"/>
    </source>
</evidence>
<protein>
    <submittedName>
        <fullName evidence="2">PKD domain-containing protein</fullName>
    </submittedName>
</protein>
<dbReference type="RefSeq" id="WP_136432549.1">
    <property type="nucleotide sequence ID" value="NZ_JBHSNS010000003.1"/>
</dbReference>
<dbReference type="CDD" id="cd00146">
    <property type="entry name" value="PKD"/>
    <property type="match status" value="1"/>
</dbReference>
<comment type="caution">
    <text evidence="2">The sequence shown here is derived from an EMBL/GenBank/DDBJ whole genome shotgun (WGS) entry which is preliminary data.</text>
</comment>
<gene>
    <name evidence="2" type="ORF">ACFPQB_09085</name>
</gene>
<dbReference type="SUPFAM" id="SSF49299">
    <property type="entry name" value="PKD domain"/>
    <property type="match status" value="1"/>
</dbReference>
<organism evidence="2 3">
    <name type="scientific">Nocardioides vastitatis</name>
    <dbReference type="NCBI Taxonomy" id="2568655"/>
    <lineage>
        <taxon>Bacteria</taxon>
        <taxon>Bacillati</taxon>
        <taxon>Actinomycetota</taxon>
        <taxon>Actinomycetes</taxon>
        <taxon>Propionibacteriales</taxon>
        <taxon>Nocardioidaceae</taxon>
        <taxon>Nocardioides</taxon>
    </lineage>
</organism>
<dbReference type="InterPro" id="IPR000601">
    <property type="entry name" value="PKD_dom"/>
</dbReference>
<dbReference type="Gene3D" id="2.60.40.10">
    <property type="entry name" value="Immunoglobulins"/>
    <property type="match status" value="1"/>
</dbReference>
<keyword evidence="3" id="KW-1185">Reference proteome</keyword>
<dbReference type="EMBL" id="JBHSNS010000003">
    <property type="protein sequence ID" value="MFC5729073.1"/>
    <property type="molecule type" value="Genomic_DNA"/>
</dbReference>
<dbReference type="InterPro" id="IPR035986">
    <property type="entry name" value="PKD_dom_sf"/>
</dbReference>
<dbReference type="InterPro" id="IPR013783">
    <property type="entry name" value="Ig-like_fold"/>
</dbReference>